<gene>
    <name evidence="4" type="primary">fabG_10</name>
    <name evidence="4" type="ORF">BN1051_02662</name>
</gene>
<dbReference type="InterPro" id="IPR036291">
    <property type="entry name" value="NAD(P)-bd_dom_sf"/>
</dbReference>
<evidence type="ECO:0000256" key="2">
    <source>
        <dbReference type="ARBA" id="ARBA00023002"/>
    </source>
</evidence>
<keyword evidence="2" id="KW-0560">Oxidoreductase</keyword>
<dbReference type="Pfam" id="PF13561">
    <property type="entry name" value="adh_short_C2"/>
    <property type="match status" value="1"/>
</dbReference>
<sequence length="255" mass="26443">MQHPMNESPEPATAGADAGPSAPKVAVVIAGGSGIGAAVVRELAGHGWRVAALSPSGRAQALAESLGGVGVTGSNRSTADLQAVVDLALERYGRLDAVVNGSGHGASGPVLELTDEQWEDGMNAFLMNVVRMSRIVTPRFLDSGGGSIVNISTSSPWEPNARYPVSATFRAALASFTKLYSDEYGPHGIRMNNVLPGFTKEDPASVPPEWTARIPLRRAAGTHEIAGVVRFLAGGESSYVTGQNIRVDGGVTRAV</sequence>
<organism evidence="4">
    <name type="scientific">Arthrobacter saudimassiliensis</name>
    <dbReference type="NCBI Taxonomy" id="1461584"/>
    <lineage>
        <taxon>Bacteria</taxon>
        <taxon>Bacillati</taxon>
        <taxon>Actinomycetota</taxon>
        <taxon>Actinomycetes</taxon>
        <taxon>Micrococcales</taxon>
        <taxon>Micrococcaceae</taxon>
        <taxon>Arthrobacter</taxon>
    </lineage>
</organism>
<dbReference type="GO" id="GO:0016491">
    <property type="term" value="F:oxidoreductase activity"/>
    <property type="evidence" value="ECO:0007669"/>
    <property type="project" value="UniProtKB-KW"/>
</dbReference>
<accession>A0A078MSP8</accession>
<dbReference type="PRINTS" id="PR00081">
    <property type="entry name" value="GDHRDH"/>
</dbReference>
<feature type="region of interest" description="Disordered" evidence="3">
    <location>
        <begin position="1"/>
        <end position="20"/>
    </location>
</feature>
<proteinExistence type="inferred from homology"/>
<protein>
    <submittedName>
        <fullName evidence="4">3-oxoacyl-[acyl-carrier-protein] reductase FabG</fullName>
    </submittedName>
</protein>
<dbReference type="InterPro" id="IPR002347">
    <property type="entry name" value="SDR_fam"/>
</dbReference>
<dbReference type="PANTHER" id="PTHR43639:SF1">
    <property type="entry name" value="SHORT-CHAIN DEHYDROGENASE_REDUCTASE FAMILY PROTEIN"/>
    <property type="match status" value="1"/>
</dbReference>
<name>A0A078MSP8_9MICC</name>
<dbReference type="EMBL" id="LN483072">
    <property type="protein sequence ID" value="CEA09294.1"/>
    <property type="molecule type" value="Genomic_DNA"/>
</dbReference>
<dbReference type="Gene3D" id="3.40.50.720">
    <property type="entry name" value="NAD(P)-binding Rossmann-like Domain"/>
    <property type="match status" value="1"/>
</dbReference>
<reference evidence="4" key="1">
    <citation type="submission" date="2014-07" db="EMBL/GenBank/DDBJ databases">
        <authorList>
            <person name="Urmite Genomes Urmite Genomes"/>
        </authorList>
    </citation>
    <scope>NUCLEOTIDE SEQUENCE</scope>
    <source>
        <strain evidence="4">11W110_air</strain>
    </source>
</reference>
<dbReference type="SUPFAM" id="SSF51735">
    <property type="entry name" value="NAD(P)-binding Rossmann-fold domains"/>
    <property type="match status" value="1"/>
</dbReference>
<evidence type="ECO:0000313" key="4">
    <source>
        <dbReference type="EMBL" id="CEA09294.1"/>
    </source>
</evidence>
<dbReference type="PANTHER" id="PTHR43639">
    <property type="entry name" value="OXIDOREDUCTASE, SHORT-CHAIN DEHYDROGENASE/REDUCTASE FAMILY (AFU_ORTHOLOGUE AFUA_5G02870)"/>
    <property type="match status" value="1"/>
</dbReference>
<dbReference type="AlphaFoldDB" id="A0A078MSP8"/>
<dbReference type="PATRIC" id="fig|1461584.3.peg.2635"/>
<evidence type="ECO:0000256" key="1">
    <source>
        <dbReference type="ARBA" id="ARBA00006484"/>
    </source>
</evidence>
<evidence type="ECO:0000256" key="3">
    <source>
        <dbReference type="SAM" id="MobiDB-lite"/>
    </source>
</evidence>
<comment type="similarity">
    <text evidence="1">Belongs to the short-chain dehydrogenases/reductases (SDR) family.</text>
</comment>